<accession>A0A8X6GP17</accession>
<dbReference type="InterPro" id="IPR012337">
    <property type="entry name" value="RNaseH-like_sf"/>
</dbReference>
<evidence type="ECO:0000313" key="1">
    <source>
        <dbReference type="EMBL" id="GFQ86563.1"/>
    </source>
</evidence>
<dbReference type="Gene3D" id="3.30.420.10">
    <property type="entry name" value="Ribonuclease H-like superfamily/Ribonuclease H"/>
    <property type="match status" value="1"/>
</dbReference>
<organism evidence="1 2">
    <name type="scientific">Trichonephila clavata</name>
    <name type="common">Joro spider</name>
    <name type="synonym">Nephila clavata</name>
    <dbReference type="NCBI Taxonomy" id="2740835"/>
    <lineage>
        <taxon>Eukaryota</taxon>
        <taxon>Metazoa</taxon>
        <taxon>Ecdysozoa</taxon>
        <taxon>Arthropoda</taxon>
        <taxon>Chelicerata</taxon>
        <taxon>Arachnida</taxon>
        <taxon>Araneae</taxon>
        <taxon>Araneomorphae</taxon>
        <taxon>Entelegynae</taxon>
        <taxon>Araneoidea</taxon>
        <taxon>Nephilidae</taxon>
        <taxon>Trichonephila</taxon>
    </lineage>
</organism>
<dbReference type="InterPro" id="IPR036397">
    <property type="entry name" value="RNaseH_sf"/>
</dbReference>
<dbReference type="OrthoDB" id="8372726at2759"/>
<evidence type="ECO:0000313" key="2">
    <source>
        <dbReference type="Proteomes" id="UP000887116"/>
    </source>
</evidence>
<keyword evidence="2" id="KW-1185">Reference proteome</keyword>
<sequence>LRSAALQTIREHYPRSSWFHIYTDGSSLPRTGETSAVYYCQEFQGYSVVGAPLNNYDGEVAAIHTVASQLENCNNPAKEVFLVDSQTAIRNLSRNSQAECKRTIDCREKIELFVGSWVDSKVQMDPEPC</sequence>
<gene>
    <name evidence="1" type="ORF">TNCT_685271</name>
</gene>
<feature type="non-terminal residue" evidence="1">
    <location>
        <position position="1"/>
    </location>
</feature>
<protein>
    <submittedName>
        <fullName evidence="1">Uncharacterized protein</fullName>
    </submittedName>
</protein>
<dbReference type="GO" id="GO:0003676">
    <property type="term" value="F:nucleic acid binding"/>
    <property type="evidence" value="ECO:0007669"/>
    <property type="project" value="InterPro"/>
</dbReference>
<dbReference type="EMBL" id="BMAO01023077">
    <property type="protein sequence ID" value="GFQ86563.1"/>
    <property type="molecule type" value="Genomic_DNA"/>
</dbReference>
<name>A0A8X6GP17_TRICU</name>
<proteinExistence type="predicted"/>
<dbReference type="SUPFAM" id="SSF53098">
    <property type="entry name" value="Ribonuclease H-like"/>
    <property type="match status" value="1"/>
</dbReference>
<comment type="caution">
    <text evidence="1">The sequence shown here is derived from an EMBL/GenBank/DDBJ whole genome shotgun (WGS) entry which is preliminary data.</text>
</comment>
<dbReference type="AlphaFoldDB" id="A0A8X6GP17"/>
<dbReference type="Proteomes" id="UP000887116">
    <property type="component" value="Unassembled WGS sequence"/>
</dbReference>
<reference evidence="1" key="1">
    <citation type="submission" date="2020-07" db="EMBL/GenBank/DDBJ databases">
        <title>Multicomponent nature underlies the extraordinary mechanical properties of spider dragline silk.</title>
        <authorList>
            <person name="Kono N."/>
            <person name="Nakamura H."/>
            <person name="Mori M."/>
            <person name="Yoshida Y."/>
            <person name="Ohtoshi R."/>
            <person name="Malay A.D."/>
            <person name="Moran D.A.P."/>
            <person name="Tomita M."/>
            <person name="Numata K."/>
            <person name="Arakawa K."/>
        </authorList>
    </citation>
    <scope>NUCLEOTIDE SEQUENCE</scope>
</reference>